<protein>
    <submittedName>
        <fullName evidence="3">Uncharacterized protein</fullName>
    </submittedName>
</protein>
<name>A0A7T9DIY1_9ARCH</name>
<feature type="transmembrane region" description="Helical" evidence="2">
    <location>
        <begin position="73"/>
        <end position="100"/>
    </location>
</feature>
<feature type="compositionally biased region" description="Basic and acidic residues" evidence="1">
    <location>
        <begin position="208"/>
        <end position="235"/>
    </location>
</feature>
<gene>
    <name evidence="3" type="ORF">IPJ89_03275</name>
</gene>
<sequence>MPADRAKGLVVVFGFIFLLAIGFSLLGYNWFTHVDQNGTIKDSPFFYVVLLVAIAFIALFLKSKSQAEQGGKISVSGFVNVAISGVAVGGIIHEIVHILLLSHPTQLRFHFGDPYAIFSTCCLLPGELANEEIAYAVQFLVTIAWVIYFELIYYNPADKAPKKAKANDDDDEQGKRNNIKSASFLGKNRKQNSGEIDPDDLDEEDEQEKDRDSHAADGELHSFLGELEKTKVRKK</sequence>
<feature type="compositionally biased region" description="Acidic residues" evidence="1">
    <location>
        <begin position="196"/>
        <end position="207"/>
    </location>
</feature>
<keyword evidence="2" id="KW-1133">Transmembrane helix</keyword>
<dbReference type="EMBL" id="CP064981">
    <property type="protein sequence ID" value="QQR92157.1"/>
    <property type="molecule type" value="Genomic_DNA"/>
</dbReference>
<feature type="transmembrane region" description="Helical" evidence="2">
    <location>
        <begin position="43"/>
        <end position="61"/>
    </location>
</feature>
<reference evidence="3" key="1">
    <citation type="submission" date="2020-11" db="EMBL/GenBank/DDBJ databases">
        <title>Connecting structure to function with the recovery of over 1000 high-quality activated sludge metagenome-assembled genomes encoding full-length rRNA genes using long-read sequencing.</title>
        <authorList>
            <person name="Singleton C.M."/>
            <person name="Petriglieri F."/>
            <person name="Kristensen J.M."/>
            <person name="Kirkegaard R.H."/>
            <person name="Michaelsen T.Y."/>
            <person name="Andersen M.H."/>
            <person name="Karst S.M."/>
            <person name="Dueholm M.S."/>
            <person name="Nielsen P.H."/>
            <person name="Albertsen M."/>
        </authorList>
    </citation>
    <scope>NUCLEOTIDE SEQUENCE</scope>
    <source>
        <strain evidence="3">Fred_18-Q3-R57-64_BAT3C.431</strain>
    </source>
</reference>
<dbReference type="Proteomes" id="UP000596004">
    <property type="component" value="Chromosome"/>
</dbReference>
<feature type="transmembrane region" description="Helical" evidence="2">
    <location>
        <begin position="133"/>
        <end position="154"/>
    </location>
</feature>
<keyword evidence="2" id="KW-0812">Transmembrane</keyword>
<feature type="transmembrane region" description="Helical" evidence="2">
    <location>
        <begin position="9"/>
        <end position="31"/>
    </location>
</feature>
<feature type="region of interest" description="Disordered" evidence="1">
    <location>
        <begin position="160"/>
        <end position="235"/>
    </location>
</feature>
<dbReference type="AlphaFoldDB" id="A0A7T9DIY1"/>
<organism evidence="3">
    <name type="scientific">Candidatus Iainarchaeum sp</name>
    <dbReference type="NCBI Taxonomy" id="3101447"/>
    <lineage>
        <taxon>Archaea</taxon>
        <taxon>Candidatus Iainarchaeota</taxon>
        <taxon>Candidatus Iainarchaeia</taxon>
        <taxon>Candidatus Iainarchaeales</taxon>
        <taxon>Candidatus Iainarchaeaceae</taxon>
        <taxon>Candidatus Iainarchaeum</taxon>
    </lineage>
</organism>
<evidence type="ECO:0000256" key="1">
    <source>
        <dbReference type="SAM" id="MobiDB-lite"/>
    </source>
</evidence>
<accession>A0A7T9DIY1</accession>
<proteinExistence type="predicted"/>
<evidence type="ECO:0000313" key="3">
    <source>
        <dbReference type="EMBL" id="QQR92157.1"/>
    </source>
</evidence>
<evidence type="ECO:0000256" key="2">
    <source>
        <dbReference type="SAM" id="Phobius"/>
    </source>
</evidence>
<keyword evidence="2" id="KW-0472">Membrane</keyword>